<keyword evidence="1" id="KW-0547">Nucleotide-binding</keyword>
<accession>A0A9D1DLU6</accession>
<keyword evidence="3" id="KW-0173">Coenzyme A biosynthesis</keyword>
<proteinExistence type="predicted"/>
<sequence>MIIGVDMGASAVKICALEGDAIVFTHYEHGRGGDIPALLARLGLDAQKAELIALTGLSAKNSGLEALGRPVKYIPEPESIGEGACWLTGRDNLIVASIGTGTAFVHARGGEYEHLCGTGVGGGTLKGLAVKLLGLSDMREFDRLAMRGDCGRVDLLIGDFVESYGILDPEITASNLARLDPTATDADWAAGVANLVLQIIGTMSLLACTSSGAAGVAVIGALAGTEPSRANFAKFQRVYGKDFLIPEHSACATAIGAARRARCV</sequence>
<reference evidence="4" key="1">
    <citation type="submission" date="2020-10" db="EMBL/GenBank/DDBJ databases">
        <authorList>
            <person name="Gilroy R."/>
        </authorList>
    </citation>
    <scope>NUCLEOTIDE SEQUENCE</scope>
    <source>
        <strain evidence="4">ChiGjej3B3-7149</strain>
    </source>
</reference>
<dbReference type="GO" id="GO:0005524">
    <property type="term" value="F:ATP binding"/>
    <property type="evidence" value="ECO:0007669"/>
    <property type="project" value="UniProtKB-KW"/>
</dbReference>
<dbReference type="CDD" id="cd24085">
    <property type="entry name" value="ASKHA_NBD_PanK-II_bac"/>
    <property type="match status" value="1"/>
</dbReference>
<evidence type="ECO:0008006" key="6">
    <source>
        <dbReference type="Google" id="ProtNLM"/>
    </source>
</evidence>
<dbReference type="Proteomes" id="UP000824238">
    <property type="component" value="Unassembled WGS sequence"/>
</dbReference>
<dbReference type="InterPro" id="IPR043129">
    <property type="entry name" value="ATPase_NBD"/>
</dbReference>
<dbReference type="EMBL" id="DVHH01000160">
    <property type="protein sequence ID" value="HIR55259.1"/>
    <property type="molecule type" value="Genomic_DNA"/>
</dbReference>
<protein>
    <recommendedName>
        <fullName evidence="6">Pantothenate kinase</fullName>
    </recommendedName>
</protein>
<evidence type="ECO:0000313" key="4">
    <source>
        <dbReference type="EMBL" id="HIR55259.1"/>
    </source>
</evidence>
<evidence type="ECO:0000256" key="3">
    <source>
        <dbReference type="ARBA" id="ARBA00022993"/>
    </source>
</evidence>
<reference evidence="4" key="2">
    <citation type="journal article" date="2021" name="PeerJ">
        <title>Extensive microbial diversity within the chicken gut microbiome revealed by metagenomics and culture.</title>
        <authorList>
            <person name="Gilroy R."/>
            <person name="Ravi A."/>
            <person name="Getino M."/>
            <person name="Pursley I."/>
            <person name="Horton D.L."/>
            <person name="Alikhan N.F."/>
            <person name="Baker D."/>
            <person name="Gharbi K."/>
            <person name="Hall N."/>
            <person name="Watson M."/>
            <person name="Adriaenssens E.M."/>
            <person name="Foster-Nyarko E."/>
            <person name="Jarju S."/>
            <person name="Secka A."/>
            <person name="Antonio M."/>
            <person name="Oren A."/>
            <person name="Chaudhuri R.R."/>
            <person name="La Ragione R."/>
            <person name="Hildebrand F."/>
            <person name="Pallen M.J."/>
        </authorList>
    </citation>
    <scope>NUCLEOTIDE SEQUENCE</scope>
    <source>
        <strain evidence="4">ChiGjej3B3-7149</strain>
    </source>
</reference>
<comment type="caution">
    <text evidence="4">The sequence shown here is derived from an EMBL/GenBank/DDBJ whole genome shotgun (WGS) entry which is preliminary data.</text>
</comment>
<evidence type="ECO:0000256" key="2">
    <source>
        <dbReference type="ARBA" id="ARBA00022840"/>
    </source>
</evidence>
<dbReference type="PANTHER" id="PTHR12280">
    <property type="entry name" value="PANTOTHENATE KINASE"/>
    <property type="match status" value="1"/>
</dbReference>
<dbReference type="GO" id="GO:0004594">
    <property type="term" value="F:pantothenate kinase activity"/>
    <property type="evidence" value="ECO:0007669"/>
    <property type="project" value="TreeGrafter"/>
</dbReference>
<dbReference type="Pfam" id="PF03630">
    <property type="entry name" value="Fumble"/>
    <property type="match status" value="1"/>
</dbReference>
<dbReference type="Gene3D" id="3.30.420.40">
    <property type="match status" value="1"/>
</dbReference>
<dbReference type="InterPro" id="IPR004567">
    <property type="entry name" value="Type_II_PanK"/>
</dbReference>
<dbReference type="GO" id="GO:0015937">
    <property type="term" value="P:coenzyme A biosynthetic process"/>
    <property type="evidence" value="ECO:0007669"/>
    <property type="project" value="UniProtKB-KW"/>
</dbReference>
<dbReference type="SUPFAM" id="SSF53067">
    <property type="entry name" value="Actin-like ATPase domain"/>
    <property type="match status" value="1"/>
</dbReference>
<evidence type="ECO:0000256" key="1">
    <source>
        <dbReference type="ARBA" id="ARBA00022741"/>
    </source>
</evidence>
<name>A0A9D1DLU6_9FIRM</name>
<keyword evidence="2" id="KW-0067">ATP-binding</keyword>
<organism evidence="4 5">
    <name type="scientific">Candidatus Scatomorpha intestinigallinarum</name>
    <dbReference type="NCBI Taxonomy" id="2840923"/>
    <lineage>
        <taxon>Bacteria</taxon>
        <taxon>Bacillati</taxon>
        <taxon>Bacillota</taxon>
        <taxon>Clostridia</taxon>
        <taxon>Eubacteriales</taxon>
        <taxon>Candidatus Scatomorpha</taxon>
    </lineage>
</organism>
<evidence type="ECO:0000313" key="5">
    <source>
        <dbReference type="Proteomes" id="UP000824238"/>
    </source>
</evidence>
<dbReference type="PANTHER" id="PTHR12280:SF20">
    <property type="entry name" value="4'-PHOSPHOPANTETHEINE PHOSPHATASE"/>
    <property type="match status" value="1"/>
</dbReference>
<dbReference type="GO" id="GO:0005829">
    <property type="term" value="C:cytosol"/>
    <property type="evidence" value="ECO:0007669"/>
    <property type="project" value="TreeGrafter"/>
</dbReference>
<dbReference type="AlphaFoldDB" id="A0A9D1DLU6"/>
<gene>
    <name evidence="4" type="ORF">IAD36_06695</name>
</gene>